<dbReference type="EMBL" id="CAIIXF020000012">
    <property type="protein sequence ID" value="CAH1800689.1"/>
    <property type="molecule type" value="Genomic_DNA"/>
</dbReference>
<dbReference type="InterPro" id="IPR022170">
    <property type="entry name" value="MUL1-like"/>
</dbReference>
<name>A0A8J1YAP3_OWEFU</name>
<evidence type="ECO:0000256" key="11">
    <source>
        <dbReference type="ARBA" id="ARBA00022989"/>
    </source>
</evidence>
<dbReference type="Gene3D" id="1.20.5.340">
    <property type="match status" value="1"/>
</dbReference>
<reference evidence="14" key="1">
    <citation type="submission" date="2022-03" db="EMBL/GenBank/DDBJ databases">
        <authorList>
            <person name="Martin C."/>
        </authorList>
    </citation>
    <scope>NUCLEOTIDE SEQUENCE</scope>
</reference>
<gene>
    <name evidence="14" type="ORF">OFUS_LOCUS24546</name>
</gene>
<keyword evidence="11" id="KW-1133">Transmembrane helix</keyword>
<sequence length="322" mass="37005">MLRKSLHIHTVHVVSYSQFSVNLPFTSRSDCIKSLWTTSKSVPFVLRDKSTPTVVGSVLVSEPLLASNLQQELDITYDTFEPNKSNILKRAYQYILGDVLLGKQKTEQMLKVGTNLIGIGEVFLQGNLIVLTPPKNGSKYILSLLTKQEIIKNMEKQTLGRRFILKMLGWISIGVFAYSIYKLLNRPTQPENNFQHRIRWDIEDEIPHWNHDPVEHNQAEIQNNQPEIQNNQPGIQNNQPEIQNNQPEIQNNQPEIQNNQHEIVFIREEPECVICFSAPMAVVLIPCGHICLCRDCANALHRPKLCPICRRRVTKIQPYFHA</sequence>
<dbReference type="Gene3D" id="3.30.40.10">
    <property type="entry name" value="Zinc/RING finger domain, C3HC4 (zinc finger)"/>
    <property type="match status" value="1"/>
</dbReference>
<dbReference type="InterPro" id="IPR001841">
    <property type="entry name" value="Znf_RING"/>
</dbReference>
<dbReference type="Pfam" id="PF13920">
    <property type="entry name" value="zf-C3HC4_3"/>
    <property type="match status" value="1"/>
</dbReference>
<keyword evidence="5" id="KW-0812">Transmembrane</keyword>
<evidence type="ECO:0000256" key="1">
    <source>
        <dbReference type="ARBA" id="ARBA00000900"/>
    </source>
</evidence>
<dbReference type="GO" id="GO:0008270">
    <property type="term" value="F:zinc ion binding"/>
    <property type="evidence" value="ECO:0007669"/>
    <property type="project" value="UniProtKB-KW"/>
</dbReference>
<evidence type="ECO:0000256" key="5">
    <source>
        <dbReference type="ARBA" id="ARBA00022692"/>
    </source>
</evidence>
<dbReference type="PROSITE" id="PS50089">
    <property type="entry name" value="ZF_RING_2"/>
    <property type="match status" value="1"/>
</dbReference>
<dbReference type="GO" id="GO:0016567">
    <property type="term" value="P:protein ubiquitination"/>
    <property type="evidence" value="ECO:0007669"/>
    <property type="project" value="InterPro"/>
</dbReference>
<comment type="subcellular location">
    <subcellularLocation>
        <location evidence="2">Mitochondrion outer membrane</location>
        <topology evidence="2">Multi-pass membrane protein</topology>
    </subcellularLocation>
</comment>
<dbReference type="OrthoDB" id="66726at2759"/>
<keyword evidence="6" id="KW-0479">Metal-binding</keyword>
<evidence type="ECO:0000256" key="12">
    <source>
        <dbReference type="ARBA" id="ARBA00023128"/>
    </source>
</evidence>
<dbReference type="PANTHER" id="PTHR12183:SF32">
    <property type="entry name" value="MITOCHONDRIAL E3 UBIQUITIN PROTEIN LIGASE 1"/>
    <property type="match status" value="1"/>
</dbReference>
<evidence type="ECO:0000256" key="2">
    <source>
        <dbReference type="ARBA" id="ARBA00004374"/>
    </source>
</evidence>
<keyword evidence="4" id="KW-0808">Transferase</keyword>
<comment type="caution">
    <text evidence="14">The sequence shown here is derived from an EMBL/GenBank/DDBJ whole genome shotgun (WGS) entry which is preliminary data.</text>
</comment>
<evidence type="ECO:0000313" key="14">
    <source>
        <dbReference type="EMBL" id="CAH1800689.1"/>
    </source>
</evidence>
<dbReference type="AlphaFoldDB" id="A0A8J1YAP3"/>
<dbReference type="GO" id="GO:0005741">
    <property type="term" value="C:mitochondrial outer membrane"/>
    <property type="evidence" value="ECO:0007669"/>
    <property type="project" value="UniProtKB-SubCell"/>
</dbReference>
<dbReference type="EC" id="2.3.2.27" evidence="3"/>
<dbReference type="Pfam" id="PF12483">
    <property type="entry name" value="GIDE"/>
    <property type="match status" value="1"/>
</dbReference>
<dbReference type="PANTHER" id="PTHR12183">
    <property type="entry name" value="MITOCHONDRIAL UBIQUITIN LIGASE ACTIVATOR OF NFKB 1"/>
    <property type="match status" value="1"/>
</dbReference>
<evidence type="ECO:0000256" key="8">
    <source>
        <dbReference type="ARBA" id="ARBA00022786"/>
    </source>
</evidence>
<keyword evidence="8" id="KW-0833">Ubl conjugation pathway</keyword>
<keyword evidence="12" id="KW-0496">Mitochondrion</keyword>
<organism evidence="14 15">
    <name type="scientific">Owenia fusiformis</name>
    <name type="common">Polychaete worm</name>
    <dbReference type="NCBI Taxonomy" id="6347"/>
    <lineage>
        <taxon>Eukaryota</taxon>
        <taxon>Metazoa</taxon>
        <taxon>Spiralia</taxon>
        <taxon>Lophotrochozoa</taxon>
        <taxon>Annelida</taxon>
        <taxon>Polychaeta</taxon>
        <taxon>Sedentaria</taxon>
        <taxon>Canalipalpata</taxon>
        <taxon>Sabellida</taxon>
        <taxon>Oweniida</taxon>
        <taxon>Oweniidae</taxon>
        <taxon>Owenia</taxon>
    </lineage>
</organism>
<comment type="catalytic activity">
    <reaction evidence="1">
        <text>S-ubiquitinyl-[E2 ubiquitin-conjugating enzyme]-L-cysteine + [acceptor protein]-L-lysine = [E2 ubiquitin-conjugating enzyme]-L-cysteine + N(6)-ubiquitinyl-[acceptor protein]-L-lysine.</text>
        <dbReference type="EC" id="2.3.2.27"/>
    </reaction>
</comment>
<keyword evidence="10" id="KW-0862">Zinc</keyword>
<accession>A0A8J1YAP3</accession>
<dbReference type="InterPro" id="IPR051652">
    <property type="entry name" value="MDM2_MDM4_MUL1"/>
</dbReference>
<dbReference type="SMART" id="SM00184">
    <property type="entry name" value="RING"/>
    <property type="match status" value="1"/>
</dbReference>
<keyword evidence="13" id="KW-0472">Membrane</keyword>
<evidence type="ECO:0000256" key="6">
    <source>
        <dbReference type="ARBA" id="ARBA00022723"/>
    </source>
</evidence>
<evidence type="ECO:0000256" key="7">
    <source>
        <dbReference type="ARBA" id="ARBA00022771"/>
    </source>
</evidence>
<evidence type="ECO:0000256" key="10">
    <source>
        <dbReference type="ARBA" id="ARBA00022833"/>
    </source>
</evidence>
<evidence type="ECO:0000256" key="4">
    <source>
        <dbReference type="ARBA" id="ARBA00022679"/>
    </source>
</evidence>
<evidence type="ECO:0000256" key="9">
    <source>
        <dbReference type="ARBA" id="ARBA00022787"/>
    </source>
</evidence>
<protein>
    <recommendedName>
        <fullName evidence="3">RING-type E3 ubiquitin transferase</fullName>
        <ecNumber evidence="3">2.3.2.27</ecNumber>
    </recommendedName>
</protein>
<evidence type="ECO:0000256" key="13">
    <source>
        <dbReference type="ARBA" id="ARBA00023136"/>
    </source>
</evidence>
<evidence type="ECO:0000256" key="3">
    <source>
        <dbReference type="ARBA" id="ARBA00012483"/>
    </source>
</evidence>
<proteinExistence type="predicted"/>
<keyword evidence="7" id="KW-0863">Zinc-finger</keyword>
<dbReference type="SUPFAM" id="SSF57850">
    <property type="entry name" value="RING/U-box"/>
    <property type="match status" value="1"/>
</dbReference>
<dbReference type="FunFam" id="1.10.1170.10:FF:000002">
    <property type="entry name" value="Baculoviral IAP repeat containing 7"/>
    <property type="match status" value="1"/>
</dbReference>
<keyword evidence="15" id="KW-1185">Reference proteome</keyword>
<dbReference type="Proteomes" id="UP000749559">
    <property type="component" value="Unassembled WGS sequence"/>
</dbReference>
<evidence type="ECO:0000313" key="15">
    <source>
        <dbReference type="Proteomes" id="UP000749559"/>
    </source>
</evidence>
<dbReference type="GO" id="GO:0061630">
    <property type="term" value="F:ubiquitin protein ligase activity"/>
    <property type="evidence" value="ECO:0007669"/>
    <property type="project" value="UniProtKB-EC"/>
</dbReference>
<dbReference type="InterPro" id="IPR013083">
    <property type="entry name" value="Znf_RING/FYVE/PHD"/>
</dbReference>
<keyword evidence="9" id="KW-1000">Mitochondrion outer membrane</keyword>